<feature type="compositionally biased region" description="Basic and acidic residues" evidence="1">
    <location>
        <begin position="66"/>
        <end position="94"/>
    </location>
</feature>
<evidence type="ECO:0000256" key="1">
    <source>
        <dbReference type="SAM" id="MobiDB-lite"/>
    </source>
</evidence>
<organism evidence="2">
    <name type="scientific">viral metagenome</name>
    <dbReference type="NCBI Taxonomy" id="1070528"/>
    <lineage>
        <taxon>unclassified sequences</taxon>
        <taxon>metagenomes</taxon>
        <taxon>organismal metagenomes</taxon>
    </lineage>
</organism>
<accession>A0A6M3JNX9</accession>
<feature type="compositionally biased region" description="Acidic residues" evidence="1">
    <location>
        <begin position="95"/>
        <end position="109"/>
    </location>
</feature>
<feature type="region of interest" description="Disordered" evidence="1">
    <location>
        <begin position="303"/>
        <end position="337"/>
    </location>
</feature>
<name>A0A6M3JNX9_9ZZZZ</name>
<dbReference type="EMBL" id="MT142875">
    <property type="protein sequence ID" value="QJA89885.1"/>
    <property type="molecule type" value="Genomic_DNA"/>
</dbReference>
<evidence type="ECO:0000313" key="3">
    <source>
        <dbReference type="EMBL" id="QJA89885.1"/>
    </source>
</evidence>
<dbReference type="EMBL" id="MT141887">
    <property type="protein sequence ID" value="QJA71633.1"/>
    <property type="molecule type" value="Genomic_DNA"/>
</dbReference>
<protein>
    <submittedName>
        <fullName evidence="2">Uncharacterized protein</fullName>
    </submittedName>
</protein>
<feature type="region of interest" description="Disordered" evidence="1">
    <location>
        <begin position="29"/>
        <end position="109"/>
    </location>
</feature>
<sequence length="355" mass="40517">MDKEIKPTENNRGLGDDFKLAPEVLDKIGMNPDYSEKDSISDDNVESNADYNMGLSEEIGTIDEMLNDKTEDKETEEKVEIPDDKDVDKTIDKENLEEDKETEEMETEDGVFVDSVADILLQYDTPDKRSQLLKDLKNYENFMASNTQKSQSIADERKAFNELVTNLSSEEITKVIADESFMEALDDWFDPDKAEGEQDKTLNPFRKLPEMLNYSKTQVEERQKAFDADAEKQIKVLVALDESYKDMENLRKLSDTADRKGVNLIIAHELKMSNDRAQQITTLSDEVTALKVEIDKYKKELKDRNNKLTDKRAKEPLEEETVPGAEGGGADEFAYKEKSNSFEETTARLLKKLGN</sequence>
<reference evidence="2" key="1">
    <citation type="submission" date="2020-03" db="EMBL/GenBank/DDBJ databases">
        <title>The deep terrestrial virosphere.</title>
        <authorList>
            <person name="Holmfeldt K."/>
            <person name="Nilsson E."/>
            <person name="Simone D."/>
            <person name="Lopez-Fernandez M."/>
            <person name="Wu X."/>
            <person name="de Brujin I."/>
            <person name="Lundin D."/>
            <person name="Andersson A."/>
            <person name="Bertilsson S."/>
            <person name="Dopson M."/>
        </authorList>
    </citation>
    <scope>NUCLEOTIDE SEQUENCE</scope>
    <source>
        <strain evidence="2">MM415A03117</strain>
        <strain evidence="3">MM415B02485</strain>
    </source>
</reference>
<gene>
    <name evidence="2" type="ORF">MM415A03117_0011</name>
    <name evidence="3" type="ORF">MM415B02485_0012</name>
</gene>
<evidence type="ECO:0000313" key="2">
    <source>
        <dbReference type="EMBL" id="QJA71633.1"/>
    </source>
</evidence>
<dbReference type="AlphaFoldDB" id="A0A6M3JNX9"/>
<proteinExistence type="predicted"/>
<feature type="compositionally biased region" description="Basic and acidic residues" evidence="1">
    <location>
        <begin position="303"/>
        <end position="316"/>
    </location>
</feature>